<dbReference type="Pfam" id="PF20266">
    <property type="entry name" value="Mab-21_C"/>
    <property type="match status" value="1"/>
</dbReference>
<protein>
    <submittedName>
        <fullName evidence="5">Protein mab-21-like 3 isoform X1</fullName>
    </submittedName>
</protein>
<dbReference type="Gene3D" id="1.10.1410.40">
    <property type="match status" value="1"/>
</dbReference>
<comment type="similarity">
    <text evidence="1">Belongs to the mab-21 family.</text>
</comment>
<feature type="domain" description="Mab-21-like HhH/H2TH-like" evidence="3">
    <location>
        <begin position="367"/>
        <end position="463"/>
    </location>
</feature>
<reference evidence="5" key="1">
    <citation type="submission" date="2025-08" db="UniProtKB">
        <authorList>
            <consortium name="RefSeq"/>
        </authorList>
    </citation>
    <scope>IDENTIFICATION</scope>
    <source>
        <tissue evidence="5">Ear skin</tissue>
    </source>
</reference>
<dbReference type="Proteomes" id="UP000694856">
    <property type="component" value="Chromosome 9"/>
</dbReference>
<organism evidence="4 5">
    <name type="scientific">Camelus ferus</name>
    <name type="common">Wild bactrian camel</name>
    <name type="synonym">Camelus bactrianus ferus</name>
    <dbReference type="NCBI Taxonomy" id="419612"/>
    <lineage>
        <taxon>Eukaryota</taxon>
        <taxon>Metazoa</taxon>
        <taxon>Chordata</taxon>
        <taxon>Craniata</taxon>
        <taxon>Vertebrata</taxon>
        <taxon>Euteleostomi</taxon>
        <taxon>Mammalia</taxon>
        <taxon>Eutheria</taxon>
        <taxon>Laurasiatheria</taxon>
        <taxon>Artiodactyla</taxon>
        <taxon>Tylopoda</taxon>
        <taxon>Camelidae</taxon>
        <taxon>Camelus</taxon>
    </lineage>
</organism>
<accession>A0A8B8TKT9</accession>
<dbReference type="RefSeq" id="XP_032342859.1">
    <property type="nucleotide sequence ID" value="XM_032486968.1"/>
</dbReference>
<dbReference type="KEGG" id="cfr:102514363"/>
<dbReference type="PANTHER" id="PTHR10656">
    <property type="entry name" value="CELL FATE DETERMINING PROTEIN MAB21-RELATED"/>
    <property type="match status" value="1"/>
</dbReference>
<evidence type="ECO:0000259" key="3">
    <source>
        <dbReference type="Pfam" id="PF20266"/>
    </source>
</evidence>
<dbReference type="SMART" id="SM01265">
    <property type="entry name" value="Mab-21"/>
    <property type="match status" value="1"/>
</dbReference>
<gene>
    <name evidence="5" type="primary">MAB21L3</name>
</gene>
<keyword evidence="4" id="KW-1185">Reference proteome</keyword>
<evidence type="ECO:0000256" key="1">
    <source>
        <dbReference type="ARBA" id="ARBA00008307"/>
    </source>
</evidence>
<dbReference type="Pfam" id="PF03281">
    <property type="entry name" value="Mab-21"/>
    <property type="match status" value="1"/>
</dbReference>
<proteinExistence type="inferred from homology"/>
<dbReference type="InterPro" id="IPR024810">
    <property type="entry name" value="MAB21L/cGLR"/>
</dbReference>
<sequence length="474" mass="55194">MNDLPMCGQSFQKPWKRRQYAEGSPWIQSAQVSLLGKHSLRSGSRKMKDGYLQFGNENWNEELRSQVSGPRTHSWRNSAPRDQHHWESYPQVRLPRGENQHVAVPLRTDQEAMKSLTEENLEDCLLNKVDLRRQWISQMVEEVQKVVHHLTTEVSHQDIRFQAIPYSDTYNENIKVLAPTQFLITVPVKGLAGYREARQQRWRYYTLRGARLPCPLRDPERLQQWLEVEQFAKSLWQWHEADVTIEGDIVPAKVLQVFRKLVENAIETCPLSGKVSMLTDSTVVRVAVETSSGQVEVELTPSVEIPTAWSKKAQWPSCLKRWPAPERVQCIKSFGFSLLACSNYHWQLSFLRAEQVLLEQLDEDGGCRRKCFQALRQMKEDVWCPGKRPVLTSHHLQTVLFWTCEKYPDPKDWRVFSKAFLRLVRKLHKCVSQHFLKHYFVRKGNLLQYASPAKLDAVAQKLASFLKDPRISLP</sequence>
<dbReference type="GeneID" id="102514363"/>
<dbReference type="CTD" id="126868"/>
<dbReference type="InterPro" id="IPR046903">
    <property type="entry name" value="Mab-21-like_nuc_Trfase"/>
</dbReference>
<evidence type="ECO:0000313" key="5">
    <source>
        <dbReference type="RefSeq" id="XP_032342859.1"/>
    </source>
</evidence>
<dbReference type="PANTHER" id="PTHR10656:SF30">
    <property type="entry name" value="PROTEIN MAB-21-LIKE 3"/>
    <property type="match status" value="1"/>
</dbReference>
<dbReference type="InterPro" id="IPR046906">
    <property type="entry name" value="Mab-21_HhH/H2TH-like"/>
</dbReference>
<evidence type="ECO:0000313" key="4">
    <source>
        <dbReference type="Proteomes" id="UP000694856"/>
    </source>
</evidence>
<evidence type="ECO:0000259" key="2">
    <source>
        <dbReference type="Pfam" id="PF03281"/>
    </source>
</evidence>
<name>A0A8B8TKT9_CAMFR</name>
<dbReference type="AlphaFoldDB" id="A0A8B8TKT9"/>
<feature type="domain" description="Mab-21-like nucleotidyltransferase" evidence="2">
    <location>
        <begin position="170"/>
        <end position="360"/>
    </location>
</feature>
<dbReference type="Gene3D" id="3.30.460.90">
    <property type="match status" value="1"/>
</dbReference>